<evidence type="ECO:0000256" key="2">
    <source>
        <dbReference type="ARBA" id="ARBA00008018"/>
    </source>
</evidence>
<feature type="domain" description="DNA/RNA-binding protein Alba-like" evidence="6">
    <location>
        <begin position="244"/>
        <end position="306"/>
    </location>
</feature>
<keyword evidence="8" id="KW-1185">Reference proteome</keyword>
<dbReference type="GO" id="GO:0003723">
    <property type="term" value="F:RNA binding"/>
    <property type="evidence" value="ECO:0007669"/>
    <property type="project" value="UniProtKB-KW"/>
</dbReference>
<feature type="compositionally biased region" description="Basic and acidic residues" evidence="5">
    <location>
        <begin position="145"/>
        <end position="157"/>
    </location>
</feature>
<evidence type="ECO:0000259" key="6">
    <source>
        <dbReference type="Pfam" id="PF01918"/>
    </source>
</evidence>
<dbReference type="InterPro" id="IPR002775">
    <property type="entry name" value="DNA/RNA-bd_Alba-like"/>
</dbReference>
<feature type="compositionally biased region" description="Basic and acidic residues" evidence="5">
    <location>
        <begin position="219"/>
        <end position="229"/>
    </location>
</feature>
<feature type="region of interest" description="Disordered" evidence="5">
    <location>
        <begin position="108"/>
        <end position="229"/>
    </location>
</feature>
<organism evidence="7 8">
    <name type="scientific">Blepharisma stoltei</name>
    <dbReference type="NCBI Taxonomy" id="1481888"/>
    <lineage>
        <taxon>Eukaryota</taxon>
        <taxon>Sar</taxon>
        <taxon>Alveolata</taxon>
        <taxon>Ciliophora</taxon>
        <taxon>Postciliodesmatophora</taxon>
        <taxon>Heterotrichea</taxon>
        <taxon>Heterotrichida</taxon>
        <taxon>Blepharismidae</taxon>
        <taxon>Blepharisma</taxon>
    </lineage>
</organism>
<dbReference type="PANTHER" id="PTHR13516:SF4">
    <property type="entry name" value="FI09323P"/>
    <property type="match status" value="1"/>
</dbReference>
<comment type="caution">
    <text evidence="7">The sequence shown here is derived from an EMBL/GenBank/DDBJ whole genome shotgun (WGS) entry which is preliminary data.</text>
</comment>
<evidence type="ECO:0000256" key="5">
    <source>
        <dbReference type="SAM" id="MobiDB-lite"/>
    </source>
</evidence>
<name>A0AAU9JHP9_9CILI</name>
<evidence type="ECO:0000256" key="3">
    <source>
        <dbReference type="ARBA" id="ARBA00022884"/>
    </source>
</evidence>
<proteinExistence type="inferred from homology"/>
<comment type="similarity">
    <text evidence="2">Belongs to the histone-like Alba family.</text>
</comment>
<dbReference type="PANTHER" id="PTHR13516">
    <property type="entry name" value="RIBONUCLEASE P SUBUNIT P25"/>
    <property type="match status" value="1"/>
</dbReference>
<evidence type="ECO:0000256" key="1">
    <source>
        <dbReference type="ARBA" id="ARBA00004123"/>
    </source>
</evidence>
<dbReference type="EMBL" id="CAJZBQ010000039">
    <property type="protein sequence ID" value="CAG9325795.1"/>
    <property type="molecule type" value="Genomic_DNA"/>
</dbReference>
<keyword evidence="3" id="KW-0694">RNA-binding</keyword>
<dbReference type="Pfam" id="PF01918">
    <property type="entry name" value="Alba"/>
    <property type="match status" value="2"/>
</dbReference>
<dbReference type="Proteomes" id="UP001162131">
    <property type="component" value="Unassembled WGS sequence"/>
</dbReference>
<feature type="compositionally biased region" description="Basic and acidic residues" evidence="5">
    <location>
        <begin position="167"/>
        <end position="201"/>
    </location>
</feature>
<gene>
    <name evidence="7" type="ORF">BSTOLATCC_MIC39582</name>
</gene>
<evidence type="ECO:0000313" key="7">
    <source>
        <dbReference type="EMBL" id="CAG9325795.1"/>
    </source>
</evidence>
<evidence type="ECO:0000256" key="4">
    <source>
        <dbReference type="ARBA" id="ARBA00023242"/>
    </source>
</evidence>
<reference evidence="7" key="1">
    <citation type="submission" date="2021-09" db="EMBL/GenBank/DDBJ databases">
        <authorList>
            <consortium name="AG Swart"/>
            <person name="Singh M."/>
            <person name="Singh A."/>
            <person name="Seah K."/>
            <person name="Emmerich C."/>
        </authorList>
    </citation>
    <scope>NUCLEOTIDE SEQUENCE</scope>
    <source>
        <strain evidence="7">ATCC30299</strain>
    </source>
</reference>
<feature type="domain" description="DNA/RNA-binding protein Alba-like" evidence="6">
    <location>
        <begin position="6"/>
        <end position="63"/>
    </location>
</feature>
<protein>
    <recommendedName>
        <fullName evidence="6">DNA/RNA-binding protein Alba-like domain-containing protein</fullName>
    </recommendedName>
</protein>
<accession>A0AAU9JHP9</accession>
<dbReference type="InterPro" id="IPR051958">
    <property type="entry name" value="Alba-like_NAB"/>
</dbReference>
<dbReference type="AlphaFoldDB" id="A0AAU9JHP9"/>
<feature type="compositionally biased region" description="Basic and acidic residues" evidence="5">
    <location>
        <begin position="116"/>
        <end position="137"/>
    </location>
</feature>
<comment type="subcellular location">
    <subcellularLocation>
        <location evidence="1">Nucleus</location>
    </subcellularLocation>
</comment>
<sequence>MASPDEVTVSSTQGFGRQVTQVATLLETKRQAKITAINLAIPSAVNLVELIKHKVKGLYQINSFERVPNSNKTRVVFLLSLDPLDASSKGYQPPIPESQVEAKTLAELKNQPTRSATEENKRPPVKREQHPREEHKPAQHGTYNKSHETAKEGEARKPASKPYSQTERTERAPRGTRGDRGDRGSRGTRGGDRAERGERRGNSRGPRGSRGRGYGNFQGERRVPPEQGKYVRETVREATKKEDNEIFVSMKGSESFFLKEALLLLKKDGKRTIVIKASGAAIPKAIKVVEEIKRHELGLHQLNNFNNRKIQVLYHAQEEGLEDRTAERDLTGVEIILSKDEQDRTHTGYQAPLPASQVKSISIEQVEKLR</sequence>
<dbReference type="SUPFAM" id="SSF82704">
    <property type="entry name" value="AlbA-like"/>
    <property type="match status" value="2"/>
</dbReference>
<keyword evidence="4" id="KW-0539">Nucleus</keyword>
<dbReference type="InterPro" id="IPR036882">
    <property type="entry name" value="Alba-like_dom_sf"/>
</dbReference>
<dbReference type="Gene3D" id="3.30.110.20">
    <property type="entry name" value="Alba-like domain"/>
    <property type="match status" value="2"/>
</dbReference>
<dbReference type="GO" id="GO:0005634">
    <property type="term" value="C:nucleus"/>
    <property type="evidence" value="ECO:0007669"/>
    <property type="project" value="UniProtKB-SubCell"/>
</dbReference>
<evidence type="ECO:0000313" key="8">
    <source>
        <dbReference type="Proteomes" id="UP001162131"/>
    </source>
</evidence>